<evidence type="ECO:0000313" key="2">
    <source>
        <dbReference type="EMBL" id="CAB0151453.1"/>
    </source>
</evidence>
<evidence type="ECO:0000313" key="3">
    <source>
        <dbReference type="Proteomes" id="UP000481517"/>
    </source>
</evidence>
<gene>
    <name evidence="2" type="ORF">PSI9734_01840</name>
</gene>
<proteinExistence type="predicted"/>
<dbReference type="RefSeq" id="WP_173920828.1">
    <property type="nucleotide sequence ID" value="NZ_CADCXY010000004.1"/>
</dbReference>
<dbReference type="PROSITE" id="PS51186">
    <property type="entry name" value="GNAT"/>
    <property type="match status" value="1"/>
</dbReference>
<name>A0A776AJA1_9GAMM</name>
<dbReference type="GO" id="GO:0016747">
    <property type="term" value="F:acyltransferase activity, transferring groups other than amino-acyl groups"/>
    <property type="evidence" value="ECO:0007669"/>
    <property type="project" value="InterPro"/>
</dbReference>
<protein>
    <submittedName>
        <fullName evidence="2">Acetyltransferase</fullName>
        <ecNumber evidence="2">2.3.1.-</ecNumber>
    </submittedName>
</protein>
<keyword evidence="2" id="KW-0808">Transferase</keyword>
<dbReference type="Proteomes" id="UP000481517">
    <property type="component" value="Unassembled WGS sequence"/>
</dbReference>
<dbReference type="Pfam" id="PF13673">
    <property type="entry name" value="Acetyltransf_10"/>
    <property type="match status" value="1"/>
</dbReference>
<dbReference type="Gene3D" id="3.40.630.30">
    <property type="match status" value="1"/>
</dbReference>
<sequence length="152" mass="17493">MTLKLNWVAKSFAELTTIDLYRILQLRQDVFIVEQNCPYADADGQDHHAVHLYATDNNGAIVAYARLFGATAQCSYSRIGRVISAGHIRRQGLGRELMRRAIAWCQQHHPDAPIRLGAQVYLRAFYRSFEFREISDDYLEDGIPHVDMERQP</sequence>
<dbReference type="SUPFAM" id="SSF55729">
    <property type="entry name" value="Acyl-CoA N-acyltransferases (Nat)"/>
    <property type="match status" value="1"/>
</dbReference>
<keyword evidence="3" id="KW-1185">Reference proteome</keyword>
<dbReference type="InterPro" id="IPR000182">
    <property type="entry name" value="GNAT_dom"/>
</dbReference>
<organism evidence="2 3">
    <name type="scientific">Pseudidiomarina piscicola</name>
    <dbReference type="NCBI Taxonomy" id="2614830"/>
    <lineage>
        <taxon>Bacteria</taxon>
        <taxon>Pseudomonadati</taxon>
        <taxon>Pseudomonadota</taxon>
        <taxon>Gammaproteobacteria</taxon>
        <taxon>Alteromonadales</taxon>
        <taxon>Idiomarinaceae</taxon>
        <taxon>Pseudidiomarina</taxon>
    </lineage>
</organism>
<feature type="domain" description="N-acetyltransferase" evidence="1">
    <location>
        <begin position="10"/>
        <end position="152"/>
    </location>
</feature>
<dbReference type="InterPro" id="IPR016181">
    <property type="entry name" value="Acyl_CoA_acyltransferase"/>
</dbReference>
<evidence type="ECO:0000259" key="1">
    <source>
        <dbReference type="PROSITE" id="PS51186"/>
    </source>
</evidence>
<accession>A0A776AJA1</accession>
<reference evidence="2 3" key="1">
    <citation type="submission" date="2020-02" db="EMBL/GenBank/DDBJ databases">
        <authorList>
            <person name="Rodrigo-Torres L."/>
            <person name="Arahal R. D."/>
            <person name="Lucena T."/>
        </authorList>
    </citation>
    <scope>NUCLEOTIDE SEQUENCE [LARGE SCALE GENOMIC DNA]</scope>
    <source>
        <strain evidence="2 3">CECT 9734</strain>
    </source>
</reference>
<dbReference type="EC" id="2.3.1.-" evidence="2"/>
<dbReference type="CDD" id="cd04301">
    <property type="entry name" value="NAT_SF"/>
    <property type="match status" value="1"/>
</dbReference>
<dbReference type="EMBL" id="CADCXY010000004">
    <property type="protein sequence ID" value="CAB0151453.1"/>
    <property type="molecule type" value="Genomic_DNA"/>
</dbReference>
<dbReference type="AlphaFoldDB" id="A0A776AJA1"/>
<keyword evidence="2" id="KW-0012">Acyltransferase</keyword>